<dbReference type="InterPro" id="IPR029045">
    <property type="entry name" value="ClpP/crotonase-like_dom_sf"/>
</dbReference>
<dbReference type="Proteomes" id="UP000553059">
    <property type="component" value="Unassembled WGS sequence"/>
</dbReference>
<reference evidence="8 9" key="1">
    <citation type="journal article" date="2020" name="Biotechnol. Biofuels">
        <title>New insights from the biogas microbiome by comprehensive genome-resolved metagenomics of nearly 1600 species originating from multiple anaerobic digesters.</title>
        <authorList>
            <person name="Campanaro S."/>
            <person name="Treu L."/>
            <person name="Rodriguez-R L.M."/>
            <person name="Kovalovszki A."/>
            <person name="Ziels R.M."/>
            <person name="Maus I."/>
            <person name="Zhu X."/>
            <person name="Kougias P.G."/>
            <person name="Basile A."/>
            <person name="Luo G."/>
            <person name="Schluter A."/>
            <person name="Konstantinidis K.T."/>
            <person name="Angelidaki I."/>
        </authorList>
    </citation>
    <scope>NUCLEOTIDE SEQUENCE [LARGE SCALE GENOMIC DNA]</scope>
    <source>
        <strain evidence="8">AS05jafATM_4</strain>
    </source>
</reference>
<dbReference type="CDD" id="cd07016">
    <property type="entry name" value="S14_ClpP_1"/>
    <property type="match status" value="1"/>
</dbReference>
<dbReference type="GO" id="GO:0006515">
    <property type="term" value="P:protein quality control for misfolded or incompletely synthesized proteins"/>
    <property type="evidence" value="ECO:0007669"/>
    <property type="project" value="TreeGrafter"/>
</dbReference>
<evidence type="ECO:0000256" key="5">
    <source>
        <dbReference type="ARBA" id="ARBA00022825"/>
    </source>
</evidence>
<comment type="similarity">
    <text evidence="1 6">Belongs to the peptidase S14 family.</text>
</comment>
<dbReference type="PANTHER" id="PTHR10381">
    <property type="entry name" value="ATP-DEPENDENT CLP PROTEASE PROTEOLYTIC SUBUNIT"/>
    <property type="match status" value="1"/>
</dbReference>
<sequence length="271" mass="31013">MKPETLKFNFKQNLEKPDTLELYIYSEVVSDGWDWWTGKKIESETSADYFRKKLNEYKDVKYINLYINSCGGSVVEGYGIYAQLKRHEAYKTVYVDGFANSIASIIAMCGDKIIMYINAVMGIHNMMDWCMGNAAEHRKCADNLDSMMEGNRQIYFQRSKGKITLEKLTELLDAETILTAQECFEYGLCDEIAEIAADPEQVTQAMQRMNTNMAAQIKYFQNLKQSFGEAMSVLKEQGSYPGYEPTQSGPEPLLEPPKENKTQKFLAALFR</sequence>
<dbReference type="GO" id="GO:0009368">
    <property type="term" value="C:endopeptidase Clp complex"/>
    <property type="evidence" value="ECO:0007669"/>
    <property type="project" value="TreeGrafter"/>
</dbReference>
<dbReference type="InterPro" id="IPR001907">
    <property type="entry name" value="ClpP"/>
</dbReference>
<dbReference type="GO" id="GO:0051117">
    <property type="term" value="F:ATPase binding"/>
    <property type="evidence" value="ECO:0007669"/>
    <property type="project" value="TreeGrafter"/>
</dbReference>
<dbReference type="EMBL" id="DUTF01000334">
    <property type="protein sequence ID" value="HHY28083.1"/>
    <property type="molecule type" value="Genomic_DNA"/>
</dbReference>
<comment type="caution">
    <text evidence="8">The sequence shown here is derived from an EMBL/GenBank/DDBJ whole genome shotgun (WGS) entry which is preliminary data.</text>
</comment>
<dbReference type="Gene3D" id="3.90.226.10">
    <property type="entry name" value="2-enoyl-CoA Hydratase, Chain A, domain 1"/>
    <property type="match status" value="1"/>
</dbReference>
<name>A0A7C6Z5Z9_9FIRM</name>
<evidence type="ECO:0000256" key="4">
    <source>
        <dbReference type="ARBA" id="ARBA00022801"/>
    </source>
</evidence>
<dbReference type="PANTHER" id="PTHR10381:SF70">
    <property type="entry name" value="ATP-DEPENDENT CLP PROTEASE PROTEOLYTIC SUBUNIT"/>
    <property type="match status" value="1"/>
</dbReference>
<proteinExistence type="inferred from homology"/>
<keyword evidence="3 8" id="KW-0645">Protease</keyword>
<keyword evidence="5" id="KW-0720">Serine protease</keyword>
<accession>A0A7C6Z5Z9</accession>
<evidence type="ECO:0000256" key="1">
    <source>
        <dbReference type="ARBA" id="ARBA00007039"/>
    </source>
</evidence>
<evidence type="ECO:0000313" key="8">
    <source>
        <dbReference type="EMBL" id="HHY28083.1"/>
    </source>
</evidence>
<evidence type="ECO:0000256" key="3">
    <source>
        <dbReference type="ARBA" id="ARBA00022670"/>
    </source>
</evidence>
<dbReference type="PRINTS" id="PR00127">
    <property type="entry name" value="CLPPROTEASEP"/>
</dbReference>
<feature type="region of interest" description="Disordered" evidence="7">
    <location>
        <begin position="238"/>
        <end position="260"/>
    </location>
</feature>
<dbReference type="SUPFAM" id="SSF52096">
    <property type="entry name" value="ClpP/crotonase"/>
    <property type="match status" value="1"/>
</dbReference>
<gene>
    <name evidence="8" type="ORF">GX523_15310</name>
</gene>
<keyword evidence="2" id="KW-0963">Cytoplasm</keyword>
<protein>
    <recommendedName>
        <fullName evidence="6">ATP-dependent Clp protease proteolytic subunit</fullName>
    </recommendedName>
</protein>
<dbReference type="Pfam" id="PF00574">
    <property type="entry name" value="CLP_protease"/>
    <property type="match status" value="1"/>
</dbReference>
<evidence type="ECO:0000256" key="2">
    <source>
        <dbReference type="ARBA" id="ARBA00022490"/>
    </source>
</evidence>
<dbReference type="InterPro" id="IPR023562">
    <property type="entry name" value="ClpP/TepA"/>
</dbReference>
<dbReference type="AlphaFoldDB" id="A0A7C6Z5Z9"/>
<evidence type="ECO:0000256" key="6">
    <source>
        <dbReference type="RuleBase" id="RU003567"/>
    </source>
</evidence>
<evidence type="ECO:0000313" key="9">
    <source>
        <dbReference type="Proteomes" id="UP000553059"/>
    </source>
</evidence>
<evidence type="ECO:0000256" key="7">
    <source>
        <dbReference type="SAM" id="MobiDB-lite"/>
    </source>
</evidence>
<dbReference type="GO" id="GO:0004252">
    <property type="term" value="F:serine-type endopeptidase activity"/>
    <property type="evidence" value="ECO:0007669"/>
    <property type="project" value="InterPro"/>
</dbReference>
<keyword evidence="4" id="KW-0378">Hydrolase</keyword>
<organism evidence="8 9">
    <name type="scientific">Desulfitobacterium dehalogenans</name>
    <dbReference type="NCBI Taxonomy" id="36854"/>
    <lineage>
        <taxon>Bacteria</taxon>
        <taxon>Bacillati</taxon>
        <taxon>Bacillota</taxon>
        <taxon>Clostridia</taxon>
        <taxon>Eubacteriales</taxon>
        <taxon>Desulfitobacteriaceae</taxon>
        <taxon>Desulfitobacterium</taxon>
    </lineage>
</organism>
<dbReference type="GO" id="GO:0004176">
    <property type="term" value="F:ATP-dependent peptidase activity"/>
    <property type="evidence" value="ECO:0007669"/>
    <property type="project" value="InterPro"/>
</dbReference>
<dbReference type="NCBIfam" id="NF045542">
    <property type="entry name" value="Clp_rel_HeadMat"/>
    <property type="match status" value="1"/>
</dbReference>